<protein>
    <recommendedName>
        <fullName evidence="3">Phosphoglycerate mutase family protein</fullName>
    </recommendedName>
</protein>
<reference evidence="1" key="1">
    <citation type="submission" date="2023-06" db="EMBL/GenBank/DDBJ databases">
        <authorList>
            <person name="Delattre M."/>
        </authorList>
    </citation>
    <scope>NUCLEOTIDE SEQUENCE</scope>
    <source>
        <strain evidence="1">AF72</strain>
    </source>
</reference>
<feature type="non-terminal residue" evidence="1">
    <location>
        <position position="212"/>
    </location>
</feature>
<accession>A0AA36D463</accession>
<evidence type="ECO:0000313" key="2">
    <source>
        <dbReference type="Proteomes" id="UP001177023"/>
    </source>
</evidence>
<organism evidence="1 2">
    <name type="scientific">Mesorhabditis spiculigera</name>
    <dbReference type="NCBI Taxonomy" id="96644"/>
    <lineage>
        <taxon>Eukaryota</taxon>
        <taxon>Metazoa</taxon>
        <taxon>Ecdysozoa</taxon>
        <taxon>Nematoda</taxon>
        <taxon>Chromadorea</taxon>
        <taxon>Rhabditida</taxon>
        <taxon>Rhabditina</taxon>
        <taxon>Rhabditomorpha</taxon>
        <taxon>Rhabditoidea</taxon>
        <taxon>Rhabditidae</taxon>
        <taxon>Mesorhabditinae</taxon>
        <taxon>Mesorhabditis</taxon>
    </lineage>
</organism>
<gene>
    <name evidence="1" type="ORF">MSPICULIGERA_LOCUS17662</name>
</gene>
<evidence type="ECO:0000313" key="1">
    <source>
        <dbReference type="EMBL" id="CAJ0579443.1"/>
    </source>
</evidence>
<dbReference type="EMBL" id="CATQJA010002657">
    <property type="protein sequence ID" value="CAJ0579443.1"/>
    <property type="molecule type" value="Genomic_DNA"/>
</dbReference>
<name>A0AA36D463_9BILA</name>
<dbReference type="AlphaFoldDB" id="A0AA36D463"/>
<comment type="caution">
    <text evidence="1">The sequence shown here is derived from an EMBL/GenBank/DDBJ whole genome shotgun (WGS) entry which is preliminary data.</text>
</comment>
<dbReference type="SUPFAM" id="SSF53254">
    <property type="entry name" value="Phosphoglycerate mutase-like"/>
    <property type="match status" value="1"/>
</dbReference>
<proteinExistence type="predicted"/>
<dbReference type="Pfam" id="PF00300">
    <property type="entry name" value="His_Phos_1"/>
    <property type="match status" value="1"/>
</dbReference>
<dbReference type="GO" id="GO:0016791">
    <property type="term" value="F:phosphatase activity"/>
    <property type="evidence" value="ECO:0007669"/>
    <property type="project" value="UniProtKB-ARBA"/>
</dbReference>
<dbReference type="Proteomes" id="UP001177023">
    <property type="component" value="Unassembled WGS sequence"/>
</dbReference>
<dbReference type="Gene3D" id="3.40.50.1240">
    <property type="entry name" value="Phosphoglycerate mutase-like"/>
    <property type="match status" value="1"/>
</dbReference>
<dbReference type="PANTHER" id="PTHR16469:SF26">
    <property type="entry name" value="PHOSPHOGLYCERATE MUTASE FAMILY PROTEIN"/>
    <property type="match status" value="1"/>
</dbReference>
<dbReference type="InterPro" id="IPR051710">
    <property type="entry name" value="Phosphatase_SH3-domain"/>
</dbReference>
<dbReference type="InterPro" id="IPR029033">
    <property type="entry name" value="His_PPase_superfam"/>
</dbReference>
<dbReference type="InterPro" id="IPR013078">
    <property type="entry name" value="His_Pase_superF_clade-1"/>
</dbReference>
<keyword evidence="2" id="KW-1185">Reference proteome</keyword>
<dbReference type="PANTHER" id="PTHR16469">
    <property type="entry name" value="UBIQUITIN-ASSOCIATED AND SH3 DOMAIN-CONTAINING BA-RELATED"/>
    <property type="match status" value="1"/>
</dbReference>
<evidence type="ECO:0008006" key="3">
    <source>
        <dbReference type="Google" id="ProtNLM"/>
    </source>
</evidence>
<sequence>MRAMMYRGIKPTKIFSSPALRCIQTACSMAKLANLPVCVEPGLFEPFIWYRRDAQSKLPVMAASKLRELGYPIDLDYRPVVQHSYFEKHPESELEGRQRNDMILRTLSTSVEEGPVLIIGHAITIHTAHFISKPHVVDTNSDDDLTSVEDQWGTESAEPLNTCELGLRYPPGCVVTVARVSDGPPAQYQMINGLIPPLTYGREFSNRPVHPI</sequence>